<organism evidence="1">
    <name type="scientific">freshwater metagenome</name>
    <dbReference type="NCBI Taxonomy" id="449393"/>
    <lineage>
        <taxon>unclassified sequences</taxon>
        <taxon>metagenomes</taxon>
        <taxon>ecological metagenomes</taxon>
    </lineage>
</organism>
<protein>
    <submittedName>
        <fullName evidence="1">Unannotated protein</fullName>
    </submittedName>
</protein>
<name>A0A6J7ESW2_9ZZZZ</name>
<proteinExistence type="predicted"/>
<reference evidence="1" key="1">
    <citation type="submission" date="2020-05" db="EMBL/GenBank/DDBJ databases">
        <authorList>
            <person name="Chiriac C."/>
            <person name="Salcher M."/>
            <person name="Ghai R."/>
            <person name="Kavagutti S V."/>
        </authorList>
    </citation>
    <scope>NUCLEOTIDE SEQUENCE</scope>
</reference>
<gene>
    <name evidence="1" type="ORF">UFOPK3417_02081</name>
</gene>
<evidence type="ECO:0000313" key="1">
    <source>
        <dbReference type="EMBL" id="CAB4886692.1"/>
    </source>
</evidence>
<dbReference type="EMBL" id="CAFBLR010000300">
    <property type="protein sequence ID" value="CAB4886692.1"/>
    <property type="molecule type" value="Genomic_DNA"/>
</dbReference>
<sequence length="102" mass="10482">MTITAAAPSLSGHELPAVIWPSGRKTGLSAASASTVVPARGPSSRLTTVPSGIVTGEISRSKKPFSMWATASCCERAANASISSRVTPSCSRTFSAVWPMAM</sequence>
<accession>A0A6J7ESW2</accession>
<dbReference type="AlphaFoldDB" id="A0A6J7ESW2"/>